<keyword evidence="1" id="KW-0812">Transmembrane</keyword>
<protein>
    <recommendedName>
        <fullName evidence="4">Tc1-like transposase DDE domain-containing protein</fullName>
    </recommendedName>
</protein>
<evidence type="ECO:0008006" key="4">
    <source>
        <dbReference type="Google" id="ProtNLM"/>
    </source>
</evidence>
<evidence type="ECO:0000313" key="3">
    <source>
        <dbReference type="Proteomes" id="UP000499080"/>
    </source>
</evidence>
<evidence type="ECO:0000313" key="2">
    <source>
        <dbReference type="EMBL" id="GBN17185.1"/>
    </source>
</evidence>
<organism evidence="2 3">
    <name type="scientific">Araneus ventricosus</name>
    <name type="common">Orbweaver spider</name>
    <name type="synonym">Epeira ventricosa</name>
    <dbReference type="NCBI Taxonomy" id="182803"/>
    <lineage>
        <taxon>Eukaryota</taxon>
        <taxon>Metazoa</taxon>
        <taxon>Ecdysozoa</taxon>
        <taxon>Arthropoda</taxon>
        <taxon>Chelicerata</taxon>
        <taxon>Arachnida</taxon>
        <taxon>Araneae</taxon>
        <taxon>Araneomorphae</taxon>
        <taxon>Entelegynae</taxon>
        <taxon>Araneoidea</taxon>
        <taxon>Araneidae</taxon>
        <taxon>Araneus</taxon>
    </lineage>
</organism>
<feature type="transmembrane region" description="Helical" evidence="1">
    <location>
        <begin position="87"/>
        <end position="107"/>
    </location>
</feature>
<keyword evidence="1" id="KW-0472">Membrane</keyword>
<keyword evidence="3" id="KW-1185">Reference proteome</keyword>
<dbReference type="AlphaFoldDB" id="A0A4Y2LQT9"/>
<dbReference type="GO" id="GO:0003676">
    <property type="term" value="F:nucleic acid binding"/>
    <property type="evidence" value="ECO:0007669"/>
    <property type="project" value="InterPro"/>
</dbReference>
<dbReference type="Gene3D" id="3.30.420.10">
    <property type="entry name" value="Ribonuclease H-like superfamily/Ribonuclease H"/>
    <property type="match status" value="1"/>
</dbReference>
<dbReference type="InterPro" id="IPR036397">
    <property type="entry name" value="RNaseH_sf"/>
</dbReference>
<dbReference type="Proteomes" id="UP000499080">
    <property type="component" value="Unassembled WGS sequence"/>
</dbReference>
<dbReference type="EMBL" id="BGPR01006234">
    <property type="protein sequence ID" value="GBN17185.1"/>
    <property type="molecule type" value="Genomic_DNA"/>
</dbReference>
<proteinExistence type="predicted"/>
<keyword evidence="1" id="KW-1133">Transmembrane helix</keyword>
<evidence type="ECO:0000256" key="1">
    <source>
        <dbReference type="SAM" id="Phobius"/>
    </source>
</evidence>
<comment type="caution">
    <text evidence="2">The sequence shown here is derived from an EMBL/GenBank/DDBJ whole genome shotgun (WGS) entry which is preliminary data.</text>
</comment>
<name>A0A4Y2LQT9_ARAVE</name>
<dbReference type="OrthoDB" id="6435577at2759"/>
<gene>
    <name evidence="2" type="ORF">AVEN_147664_1</name>
</gene>
<sequence length="117" mass="13286">MAWPARSPDLNPIEHVWDMLGRRIAGRNVPSGTHHEFQQQLPQQAINDTIASIPRRCQACISARRPYPLFIPVIRVWFPLHIMPTNLGCRAATAVIHVFLFVFALLFDMRSSNATPT</sequence>
<accession>A0A4Y2LQT9</accession>
<reference evidence="2 3" key="1">
    <citation type="journal article" date="2019" name="Sci. Rep.">
        <title>Orb-weaving spider Araneus ventricosus genome elucidates the spidroin gene catalogue.</title>
        <authorList>
            <person name="Kono N."/>
            <person name="Nakamura H."/>
            <person name="Ohtoshi R."/>
            <person name="Moran D.A.P."/>
            <person name="Shinohara A."/>
            <person name="Yoshida Y."/>
            <person name="Fujiwara M."/>
            <person name="Mori M."/>
            <person name="Tomita M."/>
            <person name="Arakawa K."/>
        </authorList>
    </citation>
    <scope>NUCLEOTIDE SEQUENCE [LARGE SCALE GENOMIC DNA]</scope>
</reference>